<dbReference type="GO" id="GO:0004035">
    <property type="term" value="F:alkaline phosphatase activity"/>
    <property type="evidence" value="ECO:0007669"/>
    <property type="project" value="UniProtKB-EC"/>
</dbReference>
<dbReference type="PANTHER" id="PTHR11596:SF91">
    <property type="entry name" value="ALKALINE PHOSPHATASE-RELATED"/>
    <property type="match status" value="1"/>
</dbReference>
<dbReference type="EC" id="3.1.3.1" evidence="1"/>
<comment type="cofactor">
    <cofactor evidence="2">
        <name>Zn(2+)</name>
        <dbReference type="ChEBI" id="CHEBI:29105"/>
    </cofactor>
    <text evidence="2">Binds 2 Zn(2+) ions.</text>
</comment>
<evidence type="ECO:0000313" key="3">
    <source>
        <dbReference type="EMBL" id="PNF15840.1"/>
    </source>
</evidence>
<dbReference type="OrthoDB" id="5818554at2759"/>
<dbReference type="PANTHER" id="PTHR11596">
    <property type="entry name" value="ALKALINE PHOSPHATASE"/>
    <property type="match status" value="1"/>
</dbReference>
<feature type="binding site" evidence="2">
    <location>
        <position position="111"/>
    </location>
    <ligand>
        <name>Zn(2+)</name>
        <dbReference type="ChEBI" id="CHEBI:29105"/>
        <label>2</label>
    </ligand>
</feature>
<dbReference type="STRING" id="105785.A0A2J7PHN0"/>
<keyword evidence="2" id="KW-0460">Magnesium</keyword>
<dbReference type="Pfam" id="PF00245">
    <property type="entry name" value="Alk_phosphatase"/>
    <property type="match status" value="1"/>
</dbReference>
<evidence type="ECO:0000256" key="2">
    <source>
        <dbReference type="PIRSR" id="PIRSR601952-2"/>
    </source>
</evidence>
<reference evidence="3 4" key="1">
    <citation type="submission" date="2017-12" db="EMBL/GenBank/DDBJ databases">
        <title>Hemimetabolous genomes reveal molecular basis of termite eusociality.</title>
        <authorList>
            <person name="Harrison M.C."/>
            <person name="Jongepier E."/>
            <person name="Robertson H.M."/>
            <person name="Arning N."/>
            <person name="Bitard-Feildel T."/>
            <person name="Chao H."/>
            <person name="Childers C.P."/>
            <person name="Dinh H."/>
            <person name="Doddapaneni H."/>
            <person name="Dugan S."/>
            <person name="Gowin J."/>
            <person name="Greiner C."/>
            <person name="Han Y."/>
            <person name="Hu H."/>
            <person name="Hughes D.S.T."/>
            <person name="Huylmans A.-K."/>
            <person name="Kemena C."/>
            <person name="Kremer L.P.M."/>
            <person name="Lee S.L."/>
            <person name="Lopez-Ezquerra A."/>
            <person name="Mallet L."/>
            <person name="Monroy-Kuhn J.M."/>
            <person name="Moser A."/>
            <person name="Murali S.C."/>
            <person name="Muzny D.M."/>
            <person name="Otani S."/>
            <person name="Piulachs M.-D."/>
            <person name="Poelchau M."/>
            <person name="Qu J."/>
            <person name="Schaub F."/>
            <person name="Wada-Katsumata A."/>
            <person name="Worley K.C."/>
            <person name="Xie Q."/>
            <person name="Ylla G."/>
            <person name="Poulsen M."/>
            <person name="Gibbs R.A."/>
            <person name="Schal C."/>
            <person name="Richards S."/>
            <person name="Belles X."/>
            <person name="Korb J."/>
            <person name="Bornberg-Bauer E."/>
        </authorList>
    </citation>
    <scope>NUCLEOTIDE SEQUENCE [LARGE SCALE GENOMIC DNA]</scope>
    <source>
        <tissue evidence="3">Whole body</tissue>
    </source>
</reference>
<comment type="caution">
    <text evidence="3">The sequence shown here is derived from an EMBL/GenBank/DDBJ whole genome shotgun (WGS) entry which is preliminary data.</text>
</comment>
<evidence type="ECO:0000313" key="4">
    <source>
        <dbReference type="Proteomes" id="UP000235965"/>
    </source>
</evidence>
<protein>
    <recommendedName>
        <fullName evidence="1">alkaline phosphatase</fullName>
        <ecNumber evidence="1">3.1.3.1</ecNumber>
    </recommendedName>
</protein>
<proteinExistence type="predicted"/>
<dbReference type="SUPFAM" id="SSF53649">
    <property type="entry name" value="Alkaline phosphatase-like"/>
    <property type="match status" value="1"/>
</dbReference>
<evidence type="ECO:0000256" key="1">
    <source>
        <dbReference type="ARBA" id="ARBA00012647"/>
    </source>
</evidence>
<dbReference type="Proteomes" id="UP000235965">
    <property type="component" value="Unassembled WGS sequence"/>
</dbReference>
<feature type="binding site" evidence="2">
    <location>
        <position position="110"/>
    </location>
    <ligand>
        <name>Zn(2+)</name>
        <dbReference type="ChEBI" id="CHEBI:29105"/>
        <label>2</label>
    </ligand>
</feature>
<dbReference type="GO" id="GO:0046872">
    <property type="term" value="F:metal ion binding"/>
    <property type="evidence" value="ECO:0007669"/>
    <property type="project" value="UniProtKB-KW"/>
</dbReference>
<gene>
    <name evidence="3" type="ORF">B7P43_G09887</name>
</gene>
<accession>A0A2J7PHN0</accession>
<sequence length="235" mass="25992">MWNRDQLLSIDPTAADYVLGLFNRDHLEYHLLANPRKEPTLEEMTNFAVQALKKDPNGYFLFVEGGRIDMGHHATKARLALDETLEFAKAVKVAADLTDEEDTLIVVTADHAHTLSVNGYPVRGNNILGIGGMSWEDYLPYSTLSYSNGPGYKHPQEDGTRYDISGDDMSDANYEFPATVPLSSETHGGDDVAVFARGPWSHLYAGTFEQNFIPHVMAYASCVGNGRTVCDDNNN</sequence>
<name>A0A2J7PHN0_9NEOP</name>
<keyword evidence="2" id="KW-0479">Metal-binding</keyword>
<keyword evidence="2" id="KW-0862">Zinc</keyword>
<dbReference type="InterPro" id="IPR001952">
    <property type="entry name" value="Alkaline_phosphatase"/>
</dbReference>
<feature type="binding site" evidence="2">
    <location>
        <position position="64"/>
    </location>
    <ligand>
        <name>Mg(2+)</name>
        <dbReference type="ChEBI" id="CHEBI:18420"/>
    </ligand>
</feature>
<keyword evidence="4" id="KW-1185">Reference proteome</keyword>
<feature type="binding site" evidence="2">
    <location>
        <position position="187"/>
    </location>
    <ligand>
        <name>Zn(2+)</name>
        <dbReference type="ChEBI" id="CHEBI:29105"/>
        <label>2</label>
    </ligand>
</feature>
<organism evidence="3 4">
    <name type="scientific">Cryptotermes secundus</name>
    <dbReference type="NCBI Taxonomy" id="105785"/>
    <lineage>
        <taxon>Eukaryota</taxon>
        <taxon>Metazoa</taxon>
        <taxon>Ecdysozoa</taxon>
        <taxon>Arthropoda</taxon>
        <taxon>Hexapoda</taxon>
        <taxon>Insecta</taxon>
        <taxon>Pterygota</taxon>
        <taxon>Neoptera</taxon>
        <taxon>Polyneoptera</taxon>
        <taxon>Dictyoptera</taxon>
        <taxon>Blattodea</taxon>
        <taxon>Blattoidea</taxon>
        <taxon>Termitoidae</taxon>
        <taxon>Kalotermitidae</taxon>
        <taxon>Cryptotermitinae</taxon>
        <taxon>Cryptotermes</taxon>
    </lineage>
</organism>
<dbReference type="EMBL" id="NEVH01025135">
    <property type="protein sequence ID" value="PNF15840.1"/>
    <property type="molecule type" value="Genomic_DNA"/>
</dbReference>
<dbReference type="Gene3D" id="3.40.720.10">
    <property type="entry name" value="Alkaline Phosphatase, subunit A"/>
    <property type="match status" value="1"/>
</dbReference>
<dbReference type="SMART" id="SM00098">
    <property type="entry name" value="alkPPc"/>
    <property type="match status" value="1"/>
</dbReference>
<dbReference type="AlphaFoldDB" id="A0A2J7PHN0"/>
<dbReference type="InParanoid" id="A0A2J7PHN0"/>
<dbReference type="InterPro" id="IPR017850">
    <property type="entry name" value="Alkaline_phosphatase_core_sf"/>
</dbReference>
<comment type="cofactor">
    <cofactor evidence="2">
        <name>Mg(2+)</name>
        <dbReference type="ChEBI" id="CHEBI:18420"/>
    </cofactor>
    <text evidence="2">Binds 1 Mg(2+) ion.</text>
</comment>
<feature type="binding site" evidence="2">
    <location>
        <position position="69"/>
    </location>
    <ligand>
        <name>Zn(2+)</name>
        <dbReference type="ChEBI" id="CHEBI:29105"/>
        <label>2</label>
    </ligand>
</feature>
<feature type="binding site" evidence="2">
    <location>
        <position position="73"/>
    </location>
    <ligand>
        <name>Zn(2+)</name>
        <dbReference type="ChEBI" id="CHEBI:29105"/>
        <label>2</label>
    </ligand>
</feature>